<dbReference type="Proteomes" id="UP000746690">
    <property type="component" value="Unassembled WGS sequence"/>
</dbReference>
<dbReference type="EMBL" id="JABBHF010000004">
    <property type="protein sequence ID" value="NMH87472.1"/>
    <property type="molecule type" value="Genomic_DNA"/>
</dbReference>
<dbReference type="RefSeq" id="WP_169672024.1">
    <property type="nucleotide sequence ID" value="NZ_JABBHF010000004.1"/>
</dbReference>
<name>A0ABX1RYH7_9FLAO</name>
<gene>
    <name evidence="1" type="ORF">HHX25_08145</name>
</gene>
<sequence>MIKVLIYKIIAFVLVIMLFAHNINTLTIIGDFIINQDFIAKTLCIQKENQQGCNGKCHLKKQLAKNNPDSNNKIPAQENKRVALDAYCIFTSDILDNYPNKFILPRVNLSYNVSKIVKTLLEVETPPPILS</sequence>
<accession>A0ABX1RYH7</accession>
<keyword evidence="2" id="KW-1185">Reference proteome</keyword>
<reference evidence="1 2" key="1">
    <citation type="submission" date="2020-04" db="EMBL/GenBank/DDBJ databases">
        <title>A Flavivirga sp. nov.</title>
        <authorList>
            <person name="Sun X."/>
        </authorList>
    </citation>
    <scope>NUCLEOTIDE SEQUENCE [LARGE SCALE GENOMIC DNA]</scope>
    <source>
        <strain evidence="1 2">Y03</strain>
    </source>
</reference>
<comment type="caution">
    <text evidence="1">The sequence shown here is derived from an EMBL/GenBank/DDBJ whole genome shotgun (WGS) entry which is preliminary data.</text>
</comment>
<protein>
    <submittedName>
        <fullName evidence="1">Uncharacterized protein</fullName>
    </submittedName>
</protein>
<evidence type="ECO:0000313" key="1">
    <source>
        <dbReference type="EMBL" id="NMH87472.1"/>
    </source>
</evidence>
<proteinExistence type="predicted"/>
<evidence type="ECO:0000313" key="2">
    <source>
        <dbReference type="Proteomes" id="UP000746690"/>
    </source>
</evidence>
<organism evidence="1 2">
    <name type="scientific">Flavivirga algicola</name>
    <dbReference type="NCBI Taxonomy" id="2729136"/>
    <lineage>
        <taxon>Bacteria</taxon>
        <taxon>Pseudomonadati</taxon>
        <taxon>Bacteroidota</taxon>
        <taxon>Flavobacteriia</taxon>
        <taxon>Flavobacteriales</taxon>
        <taxon>Flavobacteriaceae</taxon>
        <taxon>Flavivirga</taxon>
    </lineage>
</organism>